<dbReference type="GO" id="GO:0006281">
    <property type="term" value="P:DNA repair"/>
    <property type="evidence" value="ECO:0007669"/>
    <property type="project" value="UniProtKB-KW"/>
</dbReference>
<feature type="domain" description="XPG-I" evidence="15">
    <location>
        <begin position="131"/>
        <end position="202"/>
    </location>
</feature>
<dbReference type="InterPro" id="IPR008918">
    <property type="entry name" value="HhH2"/>
</dbReference>
<comment type="subcellular location">
    <subcellularLocation>
        <location evidence="2">Nucleus</location>
    </subcellularLocation>
</comment>
<keyword evidence="8" id="KW-0378">Hydrolase</keyword>
<evidence type="ECO:0000256" key="10">
    <source>
        <dbReference type="ARBA" id="ARBA00023204"/>
    </source>
</evidence>
<keyword evidence="3" id="KW-0597">Phosphoprotein</keyword>
<evidence type="ECO:0000256" key="14">
    <source>
        <dbReference type="ARBA" id="ARBA00070188"/>
    </source>
</evidence>
<evidence type="ECO:0000256" key="11">
    <source>
        <dbReference type="ARBA" id="ARBA00023242"/>
    </source>
</evidence>
<evidence type="ECO:0000259" key="15">
    <source>
        <dbReference type="SMART" id="SM00484"/>
    </source>
</evidence>
<dbReference type="Pfam" id="PF18704">
    <property type="entry name" value="Chromo_2"/>
    <property type="match status" value="1"/>
</dbReference>
<evidence type="ECO:0000256" key="7">
    <source>
        <dbReference type="ARBA" id="ARBA00022763"/>
    </source>
</evidence>
<keyword evidence="9" id="KW-0460">Magnesium</keyword>
<evidence type="ECO:0000259" key="16">
    <source>
        <dbReference type="SMART" id="SM00485"/>
    </source>
</evidence>
<name>A0AAD9QVF7_ACRCE</name>
<dbReference type="Gene3D" id="3.40.50.1010">
    <property type="entry name" value="5'-nuclease"/>
    <property type="match status" value="1"/>
</dbReference>
<dbReference type="PRINTS" id="PR00853">
    <property type="entry name" value="XPGRADSUPER"/>
</dbReference>
<comment type="cofactor">
    <cofactor evidence="1">
        <name>Mg(2+)</name>
        <dbReference type="ChEBI" id="CHEBI:18420"/>
    </cofactor>
</comment>
<dbReference type="InterPro" id="IPR006084">
    <property type="entry name" value="XPG/Rad2"/>
</dbReference>
<dbReference type="GO" id="GO:0046872">
    <property type="term" value="F:metal ion binding"/>
    <property type="evidence" value="ECO:0007669"/>
    <property type="project" value="UniProtKB-KW"/>
</dbReference>
<evidence type="ECO:0000313" key="18">
    <source>
        <dbReference type="Proteomes" id="UP001249851"/>
    </source>
</evidence>
<evidence type="ECO:0000256" key="12">
    <source>
        <dbReference type="ARBA" id="ARBA00038112"/>
    </source>
</evidence>
<dbReference type="SMART" id="SM00485">
    <property type="entry name" value="XPGN"/>
    <property type="match status" value="1"/>
</dbReference>
<dbReference type="FunFam" id="3.40.50.1010:FF:000024">
    <property type="entry name" value="flap endonuclease GEN homolog 1"/>
    <property type="match status" value="1"/>
</dbReference>
<evidence type="ECO:0000256" key="2">
    <source>
        <dbReference type="ARBA" id="ARBA00004123"/>
    </source>
</evidence>
<dbReference type="CDD" id="cd09869">
    <property type="entry name" value="PIN_GEN1"/>
    <property type="match status" value="1"/>
</dbReference>
<dbReference type="Gene3D" id="1.10.150.20">
    <property type="entry name" value="5' to 3' exonuclease, C-terminal subdomain"/>
    <property type="match status" value="1"/>
</dbReference>
<dbReference type="GO" id="GO:0005634">
    <property type="term" value="C:nucleus"/>
    <property type="evidence" value="ECO:0007669"/>
    <property type="project" value="UniProtKB-SubCell"/>
</dbReference>
<dbReference type="SMART" id="SM00279">
    <property type="entry name" value="HhH2"/>
    <property type="match status" value="1"/>
</dbReference>
<accession>A0AAD9QVF7</accession>
<dbReference type="FunFam" id="1.10.150.20:FF:000030">
    <property type="entry name" value="Flap endonuclease GEN-like 1"/>
    <property type="match status" value="1"/>
</dbReference>
<evidence type="ECO:0000256" key="13">
    <source>
        <dbReference type="ARBA" id="ARBA00063132"/>
    </source>
</evidence>
<dbReference type="InterPro" id="IPR041012">
    <property type="entry name" value="GEN_chromo"/>
</dbReference>
<feature type="domain" description="XPG N-terminal" evidence="16">
    <location>
        <begin position="1"/>
        <end position="96"/>
    </location>
</feature>
<protein>
    <recommendedName>
        <fullName evidence="14">Flap endonuclease GEN homolog 1</fullName>
    </recommendedName>
</protein>
<keyword evidence="11" id="KW-0539">Nucleus</keyword>
<dbReference type="GO" id="GO:0000400">
    <property type="term" value="F:four-way junction DNA binding"/>
    <property type="evidence" value="ECO:0007669"/>
    <property type="project" value="UniProtKB-ARBA"/>
</dbReference>
<keyword evidence="4" id="KW-0540">Nuclease</keyword>
<dbReference type="InterPro" id="IPR036279">
    <property type="entry name" value="5-3_exonuclease_C_sf"/>
</dbReference>
<dbReference type="Pfam" id="PF00752">
    <property type="entry name" value="XPG_N"/>
    <property type="match status" value="1"/>
</dbReference>
<reference evidence="17" key="2">
    <citation type="journal article" date="2023" name="Science">
        <title>Genomic signatures of disease resistance in endangered staghorn corals.</title>
        <authorList>
            <person name="Vollmer S.V."/>
            <person name="Selwyn J.D."/>
            <person name="Despard B.A."/>
            <person name="Roesel C.L."/>
        </authorList>
    </citation>
    <scope>NUCLEOTIDE SEQUENCE</scope>
    <source>
        <strain evidence="17">K2</strain>
    </source>
</reference>
<keyword evidence="10" id="KW-0234">DNA repair</keyword>
<evidence type="ECO:0000256" key="1">
    <source>
        <dbReference type="ARBA" id="ARBA00001946"/>
    </source>
</evidence>
<comment type="subunit">
    <text evidence="13">Largely monomeric, dimerizes on the Holliday junction and the first nick occurs upon dimerization at the junction.</text>
</comment>
<evidence type="ECO:0000256" key="4">
    <source>
        <dbReference type="ARBA" id="ARBA00022722"/>
    </source>
</evidence>
<dbReference type="GO" id="GO:0017108">
    <property type="term" value="F:5'-flap endonuclease activity"/>
    <property type="evidence" value="ECO:0007669"/>
    <property type="project" value="UniProtKB-ARBA"/>
</dbReference>
<dbReference type="EMBL" id="JARQWQ010000012">
    <property type="protein sequence ID" value="KAK2568134.1"/>
    <property type="molecule type" value="Genomic_DNA"/>
</dbReference>
<dbReference type="SMART" id="SM00484">
    <property type="entry name" value="XPGI"/>
    <property type="match status" value="1"/>
</dbReference>
<proteinExistence type="inferred from homology"/>
<dbReference type="GO" id="GO:0008821">
    <property type="term" value="F:crossover junction DNA endonuclease activity"/>
    <property type="evidence" value="ECO:0007669"/>
    <property type="project" value="UniProtKB-ARBA"/>
</dbReference>
<evidence type="ECO:0000313" key="17">
    <source>
        <dbReference type="EMBL" id="KAK2568134.1"/>
    </source>
</evidence>
<keyword evidence="5" id="KW-0479">Metal-binding</keyword>
<dbReference type="Proteomes" id="UP001249851">
    <property type="component" value="Unassembled WGS sequence"/>
</dbReference>
<comment type="similarity">
    <text evidence="12">Belongs to the XPG/RAD2 endonuclease family. GEN subfamily.</text>
</comment>
<evidence type="ECO:0000256" key="3">
    <source>
        <dbReference type="ARBA" id="ARBA00022553"/>
    </source>
</evidence>
<keyword evidence="7" id="KW-0227">DNA damage</keyword>
<organism evidence="17 18">
    <name type="scientific">Acropora cervicornis</name>
    <name type="common">Staghorn coral</name>
    <dbReference type="NCBI Taxonomy" id="6130"/>
    <lineage>
        <taxon>Eukaryota</taxon>
        <taxon>Metazoa</taxon>
        <taxon>Cnidaria</taxon>
        <taxon>Anthozoa</taxon>
        <taxon>Hexacorallia</taxon>
        <taxon>Scleractinia</taxon>
        <taxon>Astrocoeniina</taxon>
        <taxon>Acroporidae</taxon>
        <taxon>Acropora</taxon>
    </lineage>
</organism>
<gene>
    <name evidence="17" type="ORF">P5673_007118</name>
</gene>
<dbReference type="PANTHER" id="PTHR11081:SF70">
    <property type="entry name" value="FLAP ENDONUCLEASE GEN HOMOLOG 1"/>
    <property type="match status" value="1"/>
</dbReference>
<dbReference type="AlphaFoldDB" id="A0AAD9QVF7"/>
<evidence type="ECO:0000256" key="6">
    <source>
        <dbReference type="ARBA" id="ARBA00022759"/>
    </source>
</evidence>
<evidence type="ECO:0000256" key="8">
    <source>
        <dbReference type="ARBA" id="ARBA00022801"/>
    </source>
</evidence>
<dbReference type="Pfam" id="PF00867">
    <property type="entry name" value="XPG_I"/>
    <property type="match status" value="1"/>
</dbReference>
<evidence type="ECO:0000256" key="5">
    <source>
        <dbReference type="ARBA" id="ARBA00022723"/>
    </source>
</evidence>
<dbReference type="InterPro" id="IPR029060">
    <property type="entry name" value="PIN-like_dom_sf"/>
</dbReference>
<dbReference type="SUPFAM" id="SSF47807">
    <property type="entry name" value="5' to 3' exonuclease, C-terminal subdomain"/>
    <property type="match status" value="1"/>
</dbReference>
<sequence length="850" mass="96187">MGVNHLWNILEPVKRKENLSSLRNKTLGVDLSCWICEARCAKGLKQNVSKPHLRNLFFRLLHLTRLGVKLVFVVDGEPPELKWEVIVKRIQARNSGQNRRSKNPQKTVTGGCRVGRSQFAVWVRECCKLLDLLGLPYIESKGEAEALCAWLDLHQIVDGCITNDGDAFLYGARTVYRDLCISGKDASVECYRMADIEAHLHLDRKTLVALAVLLGCDYLSQGVPGVGKEIAMKLIRTVNHDNLIDRFYEWTKSSCQEKDLSSLERSVRSKALKDKNFPHHKVIQEFLAPRVVPPRVSLKILSPELVGLQEFCLKHLEWPQEYTREKVLPLITYWQITSLLNHRTTTLVQPKKLVKARIQQKIECYEIEWQNVGLGEVCPSSFVTIESRELVNQVYPDIEEEFKSAMTAKLLKKPKRRQAEKSSSSCDEDIEVDLLSKQMEELTVDQPPDNCLSSAISHQKASLSDDESYADESLQEIINSILPSTTNQQGNSMESLDSFEGPKNCDADLIYVGVACMASDDEEIDNAESDVFKPLQMKFDQDSDEFDSVCKSNEETNNGLDSKECKNLEITTARANPHVLDCNNYCKRREKEDCSIDHDEPIMQRRIRKADQKQSAYHKNFIINSSDEDDNSIGKEPCLKQRLNLQIAKDLKNDIDISEIFGSSDLWSSDNDEEVVNKLDKKPPLPPHSFSTQTADLFKTYFQCKTNTENASLSCNLDAIDSATLEFDENHGENATKAPISNVLEEISGQRLNTISHKGGGCFRKVSATMRVGEKACKSFVQDPPITKSINIDAMKVAGLVRSPQKQQKQDALKENIVNSSFDDDDEISVPLLERIRKNLSERKRLENAK</sequence>
<dbReference type="PANTHER" id="PTHR11081">
    <property type="entry name" value="FLAP ENDONUCLEASE FAMILY MEMBER"/>
    <property type="match status" value="1"/>
</dbReference>
<keyword evidence="18" id="KW-1185">Reference proteome</keyword>
<evidence type="ECO:0000256" key="9">
    <source>
        <dbReference type="ARBA" id="ARBA00022842"/>
    </source>
</evidence>
<keyword evidence="6 17" id="KW-0255">Endonuclease</keyword>
<dbReference type="SUPFAM" id="SSF88723">
    <property type="entry name" value="PIN domain-like"/>
    <property type="match status" value="1"/>
</dbReference>
<dbReference type="InterPro" id="IPR006086">
    <property type="entry name" value="XPG-I_dom"/>
</dbReference>
<dbReference type="InterPro" id="IPR006085">
    <property type="entry name" value="XPG_DNA_repair_N"/>
</dbReference>
<comment type="caution">
    <text evidence="17">The sequence shown here is derived from an EMBL/GenBank/DDBJ whole genome shotgun (WGS) entry which is preliminary data.</text>
</comment>
<reference evidence="17" key="1">
    <citation type="journal article" date="2023" name="G3 (Bethesda)">
        <title>Whole genome assembly and annotation of the endangered Caribbean coral Acropora cervicornis.</title>
        <authorList>
            <person name="Selwyn J.D."/>
            <person name="Vollmer S.V."/>
        </authorList>
    </citation>
    <scope>NUCLEOTIDE SEQUENCE</scope>
    <source>
        <strain evidence="17">K2</strain>
    </source>
</reference>